<dbReference type="STRING" id="1051890.A0A3N4LAL4"/>
<dbReference type="OrthoDB" id="10344301at2759"/>
<dbReference type="InParanoid" id="A0A3N4LAL4"/>
<dbReference type="EMBL" id="ML121580">
    <property type="protein sequence ID" value="RPB19947.1"/>
    <property type="molecule type" value="Genomic_DNA"/>
</dbReference>
<sequence>MELVACQPGRRVFLGMLTDLRDGIIVKYTIGATRGQHRWRSQDPGSYTGHLIQYRKTSLGVALNHLYHELTDETANPPHLPFTPGVGELVHVLQRHSNAVVAVYRHKGINRIVKAAPKPEWGGAISSEIAFLRRLQRPSKPKSIPELVYAHDPPLPALPEFGITPAGQPMHLELFKTPGEFRAS</sequence>
<protein>
    <submittedName>
        <fullName evidence="1">Uncharacterized protein</fullName>
    </submittedName>
</protein>
<keyword evidence="2" id="KW-1185">Reference proteome</keyword>
<accession>A0A3N4LAL4</accession>
<evidence type="ECO:0000313" key="2">
    <source>
        <dbReference type="Proteomes" id="UP000267821"/>
    </source>
</evidence>
<gene>
    <name evidence="1" type="ORF">L211DRAFT_579334</name>
</gene>
<name>A0A3N4LAL4_9PEZI</name>
<reference evidence="1 2" key="1">
    <citation type="journal article" date="2018" name="Nat. Ecol. Evol.">
        <title>Pezizomycetes genomes reveal the molecular basis of ectomycorrhizal truffle lifestyle.</title>
        <authorList>
            <person name="Murat C."/>
            <person name="Payen T."/>
            <person name="Noel B."/>
            <person name="Kuo A."/>
            <person name="Morin E."/>
            <person name="Chen J."/>
            <person name="Kohler A."/>
            <person name="Krizsan K."/>
            <person name="Balestrini R."/>
            <person name="Da Silva C."/>
            <person name="Montanini B."/>
            <person name="Hainaut M."/>
            <person name="Levati E."/>
            <person name="Barry K.W."/>
            <person name="Belfiori B."/>
            <person name="Cichocki N."/>
            <person name="Clum A."/>
            <person name="Dockter R.B."/>
            <person name="Fauchery L."/>
            <person name="Guy J."/>
            <person name="Iotti M."/>
            <person name="Le Tacon F."/>
            <person name="Lindquist E.A."/>
            <person name="Lipzen A."/>
            <person name="Malagnac F."/>
            <person name="Mello A."/>
            <person name="Molinier V."/>
            <person name="Miyauchi S."/>
            <person name="Poulain J."/>
            <person name="Riccioni C."/>
            <person name="Rubini A."/>
            <person name="Sitrit Y."/>
            <person name="Splivallo R."/>
            <person name="Traeger S."/>
            <person name="Wang M."/>
            <person name="Zifcakova L."/>
            <person name="Wipf D."/>
            <person name="Zambonelli A."/>
            <person name="Paolocci F."/>
            <person name="Nowrousian M."/>
            <person name="Ottonello S."/>
            <person name="Baldrian P."/>
            <person name="Spatafora J.W."/>
            <person name="Henrissat B."/>
            <person name="Nagy L.G."/>
            <person name="Aury J.M."/>
            <person name="Wincker P."/>
            <person name="Grigoriev I.V."/>
            <person name="Bonfante P."/>
            <person name="Martin F.M."/>
        </authorList>
    </citation>
    <scope>NUCLEOTIDE SEQUENCE [LARGE SCALE GENOMIC DNA]</scope>
    <source>
        <strain evidence="1 2">ATCC MYA-4762</strain>
    </source>
</reference>
<organism evidence="1 2">
    <name type="scientific">Terfezia boudieri ATCC MYA-4762</name>
    <dbReference type="NCBI Taxonomy" id="1051890"/>
    <lineage>
        <taxon>Eukaryota</taxon>
        <taxon>Fungi</taxon>
        <taxon>Dikarya</taxon>
        <taxon>Ascomycota</taxon>
        <taxon>Pezizomycotina</taxon>
        <taxon>Pezizomycetes</taxon>
        <taxon>Pezizales</taxon>
        <taxon>Pezizaceae</taxon>
        <taxon>Terfezia</taxon>
    </lineage>
</organism>
<evidence type="ECO:0000313" key="1">
    <source>
        <dbReference type="EMBL" id="RPB19947.1"/>
    </source>
</evidence>
<proteinExistence type="predicted"/>
<dbReference type="Proteomes" id="UP000267821">
    <property type="component" value="Unassembled WGS sequence"/>
</dbReference>
<dbReference type="AlphaFoldDB" id="A0A3N4LAL4"/>